<keyword evidence="2" id="KW-0732">Signal</keyword>
<evidence type="ECO:0000313" key="6">
    <source>
        <dbReference type="Proteomes" id="UP000636010"/>
    </source>
</evidence>
<organism evidence="4 5">
    <name type="scientific">Marivirga lumbricoides</name>
    <dbReference type="NCBI Taxonomy" id="1046115"/>
    <lineage>
        <taxon>Bacteria</taxon>
        <taxon>Pseudomonadati</taxon>
        <taxon>Bacteroidota</taxon>
        <taxon>Cytophagia</taxon>
        <taxon>Cytophagales</taxon>
        <taxon>Marivirgaceae</taxon>
        <taxon>Marivirga</taxon>
    </lineage>
</organism>
<evidence type="ECO:0000313" key="3">
    <source>
        <dbReference type="EMBL" id="GGC37789.1"/>
    </source>
</evidence>
<evidence type="ECO:0000256" key="1">
    <source>
        <dbReference type="SAM" id="MobiDB-lite"/>
    </source>
</evidence>
<dbReference type="Proteomes" id="UP000240608">
    <property type="component" value="Unassembled WGS sequence"/>
</dbReference>
<reference evidence="3" key="4">
    <citation type="submission" date="2024-05" db="EMBL/GenBank/DDBJ databases">
        <authorList>
            <person name="Sun Q."/>
            <person name="Zhou Y."/>
        </authorList>
    </citation>
    <scope>NUCLEOTIDE SEQUENCE</scope>
    <source>
        <strain evidence="3">CGMCC 1.10832</strain>
    </source>
</reference>
<evidence type="ECO:0000313" key="5">
    <source>
        <dbReference type="Proteomes" id="UP000240608"/>
    </source>
</evidence>
<dbReference type="Proteomes" id="UP000636010">
    <property type="component" value="Unassembled WGS sequence"/>
</dbReference>
<evidence type="ECO:0000313" key="4">
    <source>
        <dbReference type="EMBL" id="PTB93454.1"/>
    </source>
</evidence>
<dbReference type="EMBL" id="PYVU01000166">
    <property type="protein sequence ID" value="PTB93454.1"/>
    <property type="molecule type" value="Genomic_DNA"/>
</dbReference>
<feature type="signal peptide" evidence="2">
    <location>
        <begin position="1"/>
        <end position="19"/>
    </location>
</feature>
<reference evidence="3" key="1">
    <citation type="journal article" date="2014" name="Int. J. Syst. Evol. Microbiol.">
        <title>Complete genome of a new Firmicutes species belonging to the dominant human colonic microbiota ('Ruminococcus bicirculans') reveals two chromosomes and a selective capacity to utilize plant glucans.</title>
        <authorList>
            <consortium name="NISC Comparative Sequencing Program"/>
            <person name="Wegmann U."/>
            <person name="Louis P."/>
            <person name="Goesmann A."/>
            <person name="Henrissat B."/>
            <person name="Duncan S.H."/>
            <person name="Flint H.J."/>
        </authorList>
    </citation>
    <scope>NUCLEOTIDE SEQUENCE</scope>
    <source>
        <strain evidence="3">CGMCC 1.10832</strain>
    </source>
</reference>
<gene>
    <name evidence="4" type="ORF">C9994_13035</name>
    <name evidence="3" type="ORF">GCM10011506_23960</name>
</gene>
<reference evidence="4 5" key="2">
    <citation type="submission" date="2018-03" db="EMBL/GenBank/DDBJ databases">
        <title>Cross-interface Injection: A General Nanoliter Liquid Handling Method Applied to Single Cells Genome Amplification Automated Nanoliter Liquid Handling Applied to Single Cell Multiple Displacement Amplification.</title>
        <authorList>
            <person name="Yun J."/>
            <person name="Xu P."/>
            <person name="Xu J."/>
            <person name="Dai X."/>
            <person name="Wang Y."/>
            <person name="Zheng X."/>
            <person name="Cao C."/>
            <person name="Yi Q."/>
            <person name="Zhu Y."/>
            <person name="Wang L."/>
            <person name="Dong Z."/>
            <person name="Huang Y."/>
            <person name="Huang L."/>
            <person name="Du W."/>
        </authorList>
    </citation>
    <scope>NUCLEOTIDE SEQUENCE [LARGE SCALE GENOMIC DNA]</scope>
    <source>
        <strain evidence="4 5">Z-D1-2</strain>
    </source>
</reference>
<accession>A0A2T4DI05</accession>
<proteinExistence type="predicted"/>
<evidence type="ECO:0000256" key="2">
    <source>
        <dbReference type="SAM" id="SignalP"/>
    </source>
</evidence>
<protein>
    <submittedName>
        <fullName evidence="4">Phosphopeptide-binding protein</fullName>
    </submittedName>
</protein>
<sequence length="278" mass="30864">MKQATLRLGILLLIAGIFACNTGKKEENNTEDVETATEAPSDETSGDISLTPVESPAFEDAMLEMTAPKENEGNINAGEVSFSYNVKNYELGAQTSDASGKNLANSDKGQHIHLILNNNPYSAHYEPNFTKDLEEGHYVALSFLSRSYHESVKSYGASNVRQFTVGRETQDNERIDLSAPHMFYSRPKGSYAGKDAERILLDFYLLNTDLSAEGNKVRATINGQEFMIDKWQPYVIEGHKIEDMTVKLELLDANGELIPSPYNPVERTITLEEGNPSM</sequence>
<feature type="region of interest" description="Disordered" evidence="1">
    <location>
        <begin position="26"/>
        <end position="50"/>
    </location>
</feature>
<keyword evidence="6" id="KW-1185">Reference proteome</keyword>
<reference evidence="6" key="3">
    <citation type="journal article" date="2019" name="Int. J. Syst. Evol. Microbiol.">
        <title>The Global Catalogue of Microorganisms (GCM) 10K type strain sequencing project: providing services to taxonomists for standard genome sequencing and annotation.</title>
        <authorList>
            <consortium name="The Broad Institute Genomics Platform"/>
            <consortium name="The Broad Institute Genome Sequencing Center for Infectious Disease"/>
            <person name="Wu L."/>
            <person name="Ma J."/>
        </authorList>
    </citation>
    <scope>NUCLEOTIDE SEQUENCE [LARGE SCALE GENOMIC DNA]</scope>
    <source>
        <strain evidence="6">CGMCC 1.10832</strain>
    </source>
</reference>
<dbReference type="EMBL" id="BMEC01000007">
    <property type="protein sequence ID" value="GGC37789.1"/>
    <property type="molecule type" value="Genomic_DNA"/>
</dbReference>
<dbReference type="RefSeq" id="WP_188463667.1">
    <property type="nucleotide sequence ID" value="NZ_BAABHU010000007.1"/>
</dbReference>
<name>A0A2T4DI05_9BACT</name>
<feature type="compositionally biased region" description="Acidic residues" evidence="1">
    <location>
        <begin position="29"/>
        <end position="45"/>
    </location>
</feature>
<dbReference type="AlphaFoldDB" id="A0A2T4DI05"/>
<feature type="chain" id="PRO_5015499830" evidence="2">
    <location>
        <begin position="20"/>
        <end position="278"/>
    </location>
</feature>
<dbReference type="PROSITE" id="PS51257">
    <property type="entry name" value="PROKAR_LIPOPROTEIN"/>
    <property type="match status" value="1"/>
</dbReference>
<comment type="caution">
    <text evidence="4">The sequence shown here is derived from an EMBL/GenBank/DDBJ whole genome shotgun (WGS) entry which is preliminary data.</text>
</comment>